<dbReference type="OrthoDB" id="406838at2759"/>
<dbReference type="GO" id="GO:0030574">
    <property type="term" value="P:collagen catabolic process"/>
    <property type="evidence" value="ECO:0007669"/>
    <property type="project" value="TreeGrafter"/>
</dbReference>
<feature type="binding site" evidence="13">
    <location>
        <position position="169"/>
    </location>
    <ligand>
        <name>Zn(2+)</name>
        <dbReference type="ChEBI" id="CHEBI:29105"/>
        <label>2</label>
        <note>catalytic</note>
    </ligand>
</feature>
<accession>A0A401RM85</accession>
<comment type="cofactor">
    <cofactor evidence="14">
        <name>Zn(2+)</name>
        <dbReference type="ChEBI" id="CHEBI:29105"/>
    </cofactor>
    <text evidence="14">Binds 2 Zn(2+) ions per subunit.</text>
</comment>
<evidence type="ECO:0000313" key="19">
    <source>
        <dbReference type="Proteomes" id="UP000287033"/>
    </source>
</evidence>
<dbReference type="FunFam" id="2.110.10.10:FF:000002">
    <property type="entry name" value="Matrix metallopeptidase 3"/>
    <property type="match status" value="1"/>
</dbReference>
<feature type="binding site" evidence="14">
    <location>
        <position position="283"/>
    </location>
    <ligand>
        <name>Ca(2+)</name>
        <dbReference type="ChEBI" id="CHEBI:29108"/>
        <label>4</label>
    </ligand>
</feature>
<keyword evidence="11 15" id="KW-1015">Disulfide bond</keyword>
<evidence type="ECO:0000256" key="4">
    <source>
        <dbReference type="ARBA" id="ARBA00022729"/>
    </source>
</evidence>
<feature type="repeat" description="Hemopexin" evidence="16">
    <location>
        <begin position="327"/>
        <end position="375"/>
    </location>
</feature>
<evidence type="ECO:0000256" key="11">
    <source>
        <dbReference type="ARBA" id="ARBA00023157"/>
    </source>
</evidence>
<dbReference type="InterPro" id="IPR036375">
    <property type="entry name" value="Hemopexin-like_dom_sf"/>
</dbReference>
<dbReference type="GO" id="GO:0030198">
    <property type="term" value="P:extracellular matrix organization"/>
    <property type="evidence" value="ECO:0007669"/>
    <property type="project" value="TreeGrafter"/>
</dbReference>
<dbReference type="Gene3D" id="2.110.10.10">
    <property type="entry name" value="Hemopexin-like domain"/>
    <property type="match status" value="1"/>
</dbReference>
<feature type="repeat" description="Hemopexin" evidence="16">
    <location>
        <begin position="376"/>
        <end position="419"/>
    </location>
</feature>
<comment type="caution">
    <text evidence="18">The sequence shown here is derived from an EMBL/GenBank/DDBJ whole genome shotgun (WGS) entry which is preliminary data.</text>
</comment>
<evidence type="ECO:0000256" key="7">
    <source>
        <dbReference type="ARBA" id="ARBA00022833"/>
    </source>
</evidence>
<dbReference type="Pfam" id="PF00413">
    <property type="entry name" value="Peptidase_M10"/>
    <property type="match status" value="2"/>
</dbReference>
<evidence type="ECO:0000256" key="14">
    <source>
        <dbReference type="PIRSR" id="PIRSR621190-2"/>
    </source>
</evidence>
<feature type="domain" description="Peptidase metallopeptidase" evidence="17">
    <location>
        <begin position="98"/>
        <end position="215"/>
    </location>
</feature>
<feature type="binding site" evidence="14">
    <location>
        <position position="285"/>
    </location>
    <ligand>
        <name>Ca(2+)</name>
        <dbReference type="ChEBI" id="CHEBI:29108"/>
        <label>5</label>
    </ligand>
</feature>
<dbReference type="Proteomes" id="UP000287033">
    <property type="component" value="Unassembled WGS sequence"/>
</dbReference>
<proteinExistence type="inferred from homology"/>
<dbReference type="InterPro" id="IPR036365">
    <property type="entry name" value="PGBD-like_sf"/>
</dbReference>
<dbReference type="InterPro" id="IPR000585">
    <property type="entry name" value="Hemopexin-like_dom"/>
</dbReference>
<comment type="similarity">
    <text evidence="1">Belongs to the peptidase M10A family.</text>
</comment>
<dbReference type="InterPro" id="IPR021190">
    <property type="entry name" value="Pept_M10A"/>
</dbReference>
<dbReference type="CDD" id="cd00094">
    <property type="entry name" value="HX"/>
    <property type="match status" value="1"/>
</dbReference>
<dbReference type="InterPro" id="IPR002477">
    <property type="entry name" value="Peptidoglycan-bd-like"/>
</dbReference>
<dbReference type="SMART" id="SM00235">
    <property type="entry name" value="ZnMc"/>
    <property type="match status" value="1"/>
</dbReference>
<dbReference type="Pfam" id="PF00045">
    <property type="entry name" value="Hemopexin"/>
    <property type="match status" value="3"/>
</dbReference>
<keyword evidence="6" id="KW-0378">Hydrolase</keyword>
<feature type="disulfide bond" evidence="15">
    <location>
        <begin position="232"/>
        <end position="419"/>
    </location>
</feature>
<dbReference type="PROSITE" id="PS51642">
    <property type="entry name" value="HEMOPEXIN_2"/>
    <property type="match status" value="3"/>
</dbReference>
<dbReference type="GO" id="GO:0008270">
    <property type="term" value="F:zinc ion binding"/>
    <property type="evidence" value="ECO:0007669"/>
    <property type="project" value="InterPro"/>
</dbReference>
<gene>
    <name evidence="18" type="ORF">chiPu_0018281</name>
</gene>
<dbReference type="PRINTS" id="PR00138">
    <property type="entry name" value="MATRIXIN"/>
</dbReference>
<sequence>MQLPLYNFLGSGQFFEDTSLKRLGTIDRIQKYIKQFYTIGDDSENLIESKDFLSGKIKELQQFYGLQETGELNRETIEIMQAPRCGFPDLAHYQLYPGRPRWRKPFVTYDIVNYPPQLSYIEVEDAIWRAVNIWQKATPLNFVRVHNFEADIMISFEGRGVNLFHVAAHEFGHALGLGHSRHRSAVMYPTYKYGRSNIFSLSWDDFIAVQDLYGFIRMYRQQSAEPLITDKCDSSTSFNAATSAHGEILLFKNKYFWRTEPKAADAKFITIQDVWHGLPSSIDAACEIPEDDIIYFFKGSKFWTYSHFGHSQNSSQSISLFGFPAYVKQIDAVVFIQQTKKLIFFVGTMYWSYNNKIKSMDYGYPKQINSSWPGIDDNIDAALQKNGFLYFFSGPRLYEYDSWRREIVRTLNSNKWLGC</sequence>
<feature type="repeat" description="Hemopexin" evidence="16">
    <location>
        <begin position="279"/>
        <end position="325"/>
    </location>
</feature>
<keyword evidence="3 13" id="KW-0479">Metal-binding</keyword>
<dbReference type="GO" id="GO:0006508">
    <property type="term" value="P:proteolysis"/>
    <property type="evidence" value="ECO:0007669"/>
    <property type="project" value="UniProtKB-KW"/>
</dbReference>
<keyword evidence="5" id="KW-0677">Repeat</keyword>
<evidence type="ECO:0000256" key="3">
    <source>
        <dbReference type="ARBA" id="ARBA00022723"/>
    </source>
</evidence>
<feature type="binding site" evidence="14">
    <location>
        <position position="187"/>
    </location>
    <ligand>
        <name>Zn(2+)</name>
        <dbReference type="ChEBI" id="CHEBI:29105"/>
        <label>2</label>
        <note>catalytic</note>
    </ligand>
</feature>
<evidence type="ECO:0000256" key="12">
    <source>
        <dbReference type="PIRSR" id="PIRSR001191-1"/>
    </source>
</evidence>
<dbReference type="GO" id="GO:0004222">
    <property type="term" value="F:metalloendopeptidase activity"/>
    <property type="evidence" value="ECO:0007669"/>
    <property type="project" value="InterPro"/>
</dbReference>
<keyword evidence="4" id="KW-0732">Signal</keyword>
<evidence type="ECO:0000256" key="9">
    <source>
        <dbReference type="ARBA" id="ARBA00023049"/>
    </source>
</evidence>
<keyword evidence="9" id="KW-0482">Metalloprotease</keyword>
<evidence type="ECO:0000256" key="10">
    <source>
        <dbReference type="ARBA" id="ARBA00023145"/>
    </source>
</evidence>
<evidence type="ECO:0000256" key="15">
    <source>
        <dbReference type="PIRSR" id="PIRSR621190-3"/>
    </source>
</evidence>
<dbReference type="SUPFAM" id="SSF50923">
    <property type="entry name" value="Hemopexin-like domain"/>
    <property type="match status" value="1"/>
</dbReference>
<feature type="binding site" description="in inhibited form" evidence="14">
    <location>
        <position position="85"/>
    </location>
    <ligand>
        <name>Zn(2+)</name>
        <dbReference type="ChEBI" id="CHEBI:29105"/>
        <label>2</label>
        <note>catalytic</note>
    </ligand>
</feature>
<dbReference type="Gene3D" id="3.40.390.10">
    <property type="entry name" value="Collagenase (Catalytic Domain)"/>
    <property type="match status" value="2"/>
</dbReference>
<protein>
    <recommendedName>
        <fullName evidence="17">Peptidase metallopeptidase domain-containing protein</fullName>
    </recommendedName>
</protein>
<dbReference type="EMBL" id="BEZZ01001524">
    <property type="protein sequence ID" value="GCC19239.1"/>
    <property type="molecule type" value="Genomic_DNA"/>
</dbReference>
<dbReference type="InterPro" id="IPR021158">
    <property type="entry name" value="Pept_M10A_Zn_BS"/>
</dbReference>
<feature type="binding site" evidence="14">
    <location>
        <position position="151"/>
    </location>
    <ligand>
        <name>Ca(2+)</name>
        <dbReference type="ChEBI" id="CHEBI:29108"/>
        <label>2</label>
    </ligand>
</feature>
<dbReference type="PIRSF" id="PIRSF001191">
    <property type="entry name" value="Peptidase_M10A_matrix"/>
    <property type="match status" value="1"/>
</dbReference>
<dbReference type="SUPFAM" id="SSF47090">
    <property type="entry name" value="PGBD-like"/>
    <property type="match status" value="1"/>
</dbReference>
<evidence type="ECO:0000256" key="8">
    <source>
        <dbReference type="ARBA" id="ARBA00022837"/>
    </source>
</evidence>
<dbReference type="InterPro" id="IPR018487">
    <property type="entry name" value="Hemopexin-like_repeat"/>
</dbReference>
<keyword evidence="19" id="KW-1185">Reference proteome</keyword>
<evidence type="ECO:0000256" key="1">
    <source>
        <dbReference type="ARBA" id="ARBA00010370"/>
    </source>
</evidence>
<dbReference type="SUPFAM" id="SSF55486">
    <property type="entry name" value="Metalloproteases ('zincins'), catalytic domain"/>
    <property type="match status" value="1"/>
</dbReference>
<dbReference type="InterPro" id="IPR024079">
    <property type="entry name" value="MetalloPept_cat_dom_sf"/>
</dbReference>
<organism evidence="18 19">
    <name type="scientific">Chiloscyllium punctatum</name>
    <name type="common">Brownbanded bambooshark</name>
    <name type="synonym">Hemiscyllium punctatum</name>
    <dbReference type="NCBI Taxonomy" id="137246"/>
    <lineage>
        <taxon>Eukaryota</taxon>
        <taxon>Metazoa</taxon>
        <taxon>Chordata</taxon>
        <taxon>Craniata</taxon>
        <taxon>Vertebrata</taxon>
        <taxon>Chondrichthyes</taxon>
        <taxon>Elasmobranchii</taxon>
        <taxon>Galeomorphii</taxon>
        <taxon>Galeoidea</taxon>
        <taxon>Orectolobiformes</taxon>
        <taxon>Hemiscylliidae</taxon>
        <taxon>Chiloscyllium</taxon>
    </lineage>
</organism>
<dbReference type="InterPro" id="IPR001818">
    <property type="entry name" value="Pept_M10_metallopeptidase"/>
</dbReference>
<feature type="binding site" evidence="13">
    <location>
        <position position="179"/>
    </location>
    <ligand>
        <name>Zn(2+)</name>
        <dbReference type="ChEBI" id="CHEBI:29105"/>
        <label>2</label>
        <note>catalytic</note>
    </ligand>
</feature>
<dbReference type="InterPro" id="IPR006026">
    <property type="entry name" value="Peptidase_Metallo"/>
</dbReference>
<evidence type="ECO:0000256" key="16">
    <source>
        <dbReference type="PROSITE-ProRule" id="PRU01011"/>
    </source>
</evidence>
<dbReference type="SMART" id="SM00120">
    <property type="entry name" value="HX"/>
    <property type="match status" value="4"/>
</dbReference>
<feature type="binding site" evidence="13">
    <location>
        <position position="173"/>
    </location>
    <ligand>
        <name>Zn(2+)</name>
        <dbReference type="ChEBI" id="CHEBI:29105"/>
        <label>2</label>
        <note>catalytic</note>
    </ligand>
</feature>
<evidence type="ECO:0000259" key="17">
    <source>
        <dbReference type="SMART" id="SM00235"/>
    </source>
</evidence>
<dbReference type="Pfam" id="PF01471">
    <property type="entry name" value="PG_binding_1"/>
    <property type="match status" value="1"/>
</dbReference>
<keyword evidence="7 13" id="KW-0862">Zinc</keyword>
<keyword evidence="2" id="KW-0645">Protease</keyword>
<comment type="cofactor">
    <cofactor evidence="14">
        <name>Ca(2+)</name>
        <dbReference type="ChEBI" id="CHEBI:29108"/>
    </cofactor>
    <text evidence="14">Can bind about 5 Ca(2+) ions per subunit.</text>
</comment>
<dbReference type="PROSITE" id="PS00546">
    <property type="entry name" value="CYSTEINE_SWITCH"/>
    <property type="match status" value="1"/>
</dbReference>
<dbReference type="AlphaFoldDB" id="A0A401RM85"/>
<feature type="binding site" evidence="14">
    <location>
        <position position="380"/>
    </location>
    <ligand>
        <name>Ca(2+)</name>
        <dbReference type="ChEBI" id="CHEBI:29108"/>
        <label>4</label>
    </ligand>
</feature>
<keyword evidence="8 14" id="KW-0106">Calcium</keyword>
<dbReference type="PANTHER" id="PTHR10201:SF291">
    <property type="entry name" value="MATRIX METALLOPROTEINASE 1, ISOFORM C-RELATED"/>
    <property type="match status" value="1"/>
</dbReference>
<evidence type="ECO:0000256" key="6">
    <source>
        <dbReference type="ARBA" id="ARBA00022801"/>
    </source>
</evidence>
<keyword evidence="10" id="KW-0865">Zymogen</keyword>
<evidence type="ECO:0000256" key="2">
    <source>
        <dbReference type="ARBA" id="ARBA00022670"/>
    </source>
</evidence>
<evidence type="ECO:0000256" key="13">
    <source>
        <dbReference type="PIRSR" id="PIRSR001191-2"/>
    </source>
</evidence>
<feature type="active site" evidence="12">
    <location>
        <position position="170"/>
    </location>
</feature>
<evidence type="ECO:0000313" key="18">
    <source>
        <dbReference type="EMBL" id="GCC19239.1"/>
    </source>
</evidence>
<reference evidence="18 19" key="1">
    <citation type="journal article" date="2018" name="Nat. Ecol. Evol.">
        <title>Shark genomes provide insights into elasmobranch evolution and the origin of vertebrates.</title>
        <authorList>
            <person name="Hara Y"/>
            <person name="Yamaguchi K"/>
            <person name="Onimaru K"/>
            <person name="Kadota M"/>
            <person name="Koyanagi M"/>
            <person name="Keeley SD"/>
            <person name="Tatsumi K"/>
            <person name="Tanaka K"/>
            <person name="Motone F"/>
            <person name="Kageyama Y"/>
            <person name="Nozu R"/>
            <person name="Adachi N"/>
            <person name="Nishimura O"/>
            <person name="Nakagawa R"/>
            <person name="Tanegashima C"/>
            <person name="Kiyatake I"/>
            <person name="Matsumoto R"/>
            <person name="Murakumo K"/>
            <person name="Nishida K"/>
            <person name="Terakita A"/>
            <person name="Kuratani S"/>
            <person name="Sato K"/>
            <person name="Hyodo S Kuraku.S."/>
        </authorList>
    </citation>
    <scope>NUCLEOTIDE SEQUENCE [LARGE SCALE GENOMIC DNA]</scope>
</reference>
<evidence type="ECO:0000256" key="5">
    <source>
        <dbReference type="ARBA" id="ARBA00022737"/>
    </source>
</evidence>
<name>A0A401RM85_CHIPU</name>
<dbReference type="GO" id="GO:0031012">
    <property type="term" value="C:extracellular matrix"/>
    <property type="evidence" value="ECO:0007669"/>
    <property type="project" value="InterPro"/>
</dbReference>
<dbReference type="PANTHER" id="PTHR10201">
    <property type="entry name" value="MATRIX METALLOPROTEINASE"/>
    <property type="match status" value="1"/>
</dbReference>
<dbReference type="OMA" id="PRLYEYD"/>
<dbReference type="STRING" id="137246.A0A401RM85"/>